<dbReference type="AlphaFoldDB" id="A0A4Y2P038"/>
<comment type="caution">
    <text evidence="2">The sequence shown here is derived from an EMBL/GenBank/DDBJ whole genome shotgun (WGS) entry which is preliminary data.</text>
</comment>
<sequence>MPKPENNGAMFIPQDTSGMTTKEGEIRAYQPETIKHVYSTVMSGMTTKEGEISSSMQSQKTMVAMFPQAYSGLTTKEEISSMPKPENNKVHFIPQASSGMRLKRGNFSMPKPENNETMFIPQVQWNDYNEGKFQACKKQWCHVYPQVRVE</sequence>
<dbReference type="Proteomes" id="UP000499080">
    <property type="component" value="Unassembled WGS sequence"/>
</dbReference>
<dbReference type="EMBL" id="BGPR01010267">
    <property type="protein sequence ID" value="GBN45218.1"/>
    <property type="molecule type" value="Genomic_DNA"/>
</dbReference>
<organism evidence="2 3">
    <name type="scientific">Araneus ventricosus</name>
    <name type="common">Orbweaver spider</name>
    <name type="synonym">Epeira ventricosa</name>
    <dbReference type="NCBI Taxonomy" id="182803"/>
    <lineage>
        <taxon>Eukaryota</taxon>
        <taxon>Metazoa</taxon>
        <taxon>Ecdysozoa</taxon>
        <taxon>Arthropoda</taxon>
        <taxon>Chelicerata</taxon>
        <taxon>Arachnida</taxon>
        <taxon>Araneae</taxon>
        <taxon>Araneomorphae</taxon>
        <taxon>Entelegynae</taxon>
        <taxon>Araneoidea</taxon>
        <taxon>Araneidae</taxon>
        <taxon>Araneus</taxon>
    </lineage>
</organism>
<name>A0A4Y2P038_ARAVE</name>
<feature type="region of interest" description="Disordered" evidence="1">
    <location>
        <begin position="95"/>
        <end position="114"/>
    </location>
</feature>
<accession>A0A4Y2P038</accession>
<reference evidence="2 3" key="1">
    <citation type="journal article" date="2019" name="Sci. Rep.">
        <title>Orb-weaving spider Araneus ventricosus genome elucidates the spidroin gene catalogue.</title>
        <authorList>
            <person name="Kono N."/>
            <person name="Nakamura H."/>
            <person name="Ohtoshi R."/>
            <person name="Moran D.A.P."/>
            <person name="Shinohara A."/>
            <person name="Yoshida Y."/>
            <person name="Fujiwara M."/>
            <person name="Mori M."/>
            <person name="Tomita M."/>
            <person name="Arakawa K."/>
        </authorList>
    </citation>
    <scope>NUCLEOTIDE SEQUENCE [LARGE SCALE GENOMIC DNA]</scope>
</reference>
<evidence type="ECO:0000256" key="1">
    <source>
        <dbReference type="SAM" id="MobiDB-lite"/>
    </source>
</evidence>
<evidence type="ECO:0000313" key="3">
    <source>
        <dbReference type="Proteomes" id="UP000499080"/>
    </source>
</evidence>
<proteinExistence type="predicted"/>
<feature type="region of interest" description="Disordered" evidence="1">
    <location>
        <begin position="1"/>
        <end position="21"/>
    </location>
</feature>
<keyword evidence="3" id="KW-1185">Reference proteome</keyword>
<evidence type="ECO:0000313" key="2">
    <source>
        <dbReference type="EMBL" id="GBN45218.1"/>
    </source>
</evidence>
<gene>
    <name evidence="2" type="ORF">AVEN_185194_1</name>
</gene>
<protein>
    <submittedName>
        <fullName evidence="2">Uncharacterized protein</fullName>
    </submittedName>
</protein>